<dbReference type="InterPro" id="IPR036116">
    <property type="entry name" value="FN3_sf"/>
</dbReference>
<keyword evidence="4" id="KW-0732">Signal</keyword>
<dbReference type="Pfam" id="PF20611">
    <property type="entry name" value="DUF6801"/>
    <property type="match status" value="1"/>
</dbReference>
<keyword evidence="1" id="KW-0326">Glycosidase</keyword>
<sequence>MTNPLRAGLAVGLLAVAAWAGVTAAPALATADSDPVTLDFRCTYPLIGPRALSVAVSTNLPATIEAGTATAPVQVTAVATISDDTTSGLVMVGSKSLVGSALASAHINGPSTDLDLSVPATLEPTPVPASGAFDTVARATIEPLTFPAAGSYEITVDDLLLSITPRDAAGRTTGLDSFDSDCSLDAGQDTVIATVEVTGDGDTTPPAAPAAPTSLRTTNVGTTSVGLAWTAPADPDVAGYDVFRGSTKVVTVTGTSATVAGLTPATSYTFTVKAHDQAGNVSPASPPLTVTTTSATTRLTYALAGTSHLAAADTTVALRGTLAATYDGAAGGVTADVSFEPTSATLRMYQFFPVTARLVLAPTAPTAGTLQSGVLTTRTTTLVRVPTVTFFGFPVGGGPSCRTISPTTVVLRSAAGFLPAKGGVLTGRYALPSLVDCGGSTSALSAAVAGPDNTVRIGLTPRG</sequence>
<feature type="chain" id="PRO_5039071974" evidence="4">
    <location>
        <begin position="21"/>
        <end position="463"/>
    </location>
</feature>
<protein>
    <submittedName>
        <fullName evidence="6">Fibronectin type III domain-containing protein</fullName>
    </submittedName>
</protein>
<organism evidence="6 7">
    <name type="scientific">Nocardioides antri</name>
    <dbReference type="NCBI Taxonomy" id="2607659"/>
    <lineage>
        <taxon>Bacteria</taxon>
        <taxon>Bacillati</taxon>
        <taxon>Actinomycetota</taxon>
        <taxon>Actinomycetes</taxon>
        <taxon>Propionibacteriales</taxon>
        <taxon>Nocardioidaceae</taxon>
        <taxon>Nocardioides</taxon>
    </lineage>
</organism>
<reference evidence="6 7" key="1">
    <citation type="submission" date="2019-09" db="EMBL/GenBank/DDBJ databases">
        <title>Nocardioides panacisoli sp. nov., isolated from the soil of a ginseng field.</title>
        <authorList>
            <person name="Cho C."/>
        </authorList>
    </citation>
    <scope>NUCLEOTIDE SEQUENCE [LARGE SCALE GENOMIC DNA]</scope>
    <source>
        <strain evidence="6 7">BN140041</strain>
    </source>
</reference>
<dbReference type="GO" id="GO:0016798">
    <property type="term" value="F:hydrolase activity, acting on glycosyl bonds"/>
    <property type="evidence" value="ECO:0007669"/>
    <property type="project" value="UniProtKB-KW"/>
</dbReference>
<gene>
    <name evidence="6" type="ORF">F0U47_20095</name>
</gene>
<dbReference type="Proteomes" id="UP000324351">
    <property type="component" value="Unassembled WGS sequence"/>
</dbReference>
<dbReference type="InterPro" id="IPR013783">
    <property type="entry name" value="Ig-like_fold"/>
</dbReference>
<evidence type="ECO:0000313" key="7">
    <source>
        <dbReference type="Proteomes" id="UP000324351"/>
    </source>
</evidence>
<evidence type="ECO:0000256" key="2">
    <source>
        <dbReference type="ARBA" id="ARBA00023326"/>
    </source>
</evidence>
<feature type="signal peptide" evidence="4">
    <location>
        <begin position="1"/>
        <end position="20"/>
    </location>
</feature>
<keyword evidence="1" id="KW-0378">Hydrolase</keyword>
<dbReference type="CDD" id="cd00063">
    <property type="entry name" value="FN3"/>
    <property type="match status" value="1"/>
</dbReference>
<evidence type="ECO:0000256" key="4">
    <source>
        <dbReference type="SAM" id="SignalP"/>
    </source>
</evidence>
<name>A0A5B1LUG5_9ACTN</name>
<evidence type="ECO:0000256" key="1">
    <source>
        <dbReference type="ARBA" id="ARBA00023295"/>
    </source>
</evidence>
<feature type="compositionally biased region" description="Low complexity" evidence="3">
    <location>
        <begin position="198"/>
        <end position="213"/>
    </location>
</feature>
<keyword evidence="2" id="KW-0119">Carbohydrate metabolism</keyword>
<dbReference type="SMART" id="SM00060">
    <property type="entry name" value="FN3"/>
    <property type="match status" value="1"/>
</dbReference>
<dbReference type="InterPro" id="IPR003961">
    <property type="entry name" value="FN3_dom"/>
</dbReference>
<dbReference type="EMBL" id="VUJW01000018">
    <property type="protein sequence ID" value="KAA1423180.1"/>
    <property type="molecule type" value="Genomic_DNA"/>
</dbReference>
<evidence type="ECO:0000256" key="3">
    <source>
        <dbReference type="SAM" id="MobiDB-lite"/>
    </source>
</evidence>
<dbReference type="PROSITE" id="PS50853">
    <property type="entry name" value="FN3"/>
    <property type="match status" value="1"/>
</dbReference>
<keyword evidence="2" id="KW-0624">Polysaccharide degradation</keyword>
<dbReference type="SUPFAM" id="SSF49265">
    <property type="entry name" value="Fibronectin type III"/>
    <property type="match status" value="1"/>
</dbReference>
<dbReference type="Gene3D" id="2.60.40.10">
    <property type="entry name" value="Immunoglobulins"/>
    <property type="match status" value="1"/>
</dbReference>
<proteinExistence type="predicted"/>
<dbReference type="RefSeq" id="WP_149752278.1">
    <property type="nucleotide sequence ID" value="NZ_VUJW01000018.1"/>
</dbReference>
<evidence type="ECO:0000313" key="6">
    <source>
        <dbReference type="EMBL" id="KAA1423180.1"/>
    </source>
</evidence>
<dbReference type="Pfam" id="PF00041">
    <property type="entry name" value="fn3"/>
    <property type="match status" value="1"/>
</dbReference>
<dbReference type="InterPro" id="IPR046542">
    <property type="entry name" value="DUF6801"/>
</dbReference>
<evidence type="ECO:0000259" key="5">
    <source>
        <dbReference type="PROSITE" id="PS50853"/>
    </source>
</evidence>
<feature type="domain" description="Fibronectin type-III" evidence="5">
    <location>
        <begin position="211"/>
        <end position="295"/>
    </location>
</feature>
<dbReference type="GO" id="GO:0000272">
    <property type="term" value="P:polysaccharide catabolic process"/>
    <property type="evidence" value="ECO:0007669"/>
    <property type="project" value="UniProtKB-KW"/>
</dbReference>
<accession>A0A5B1LUG5</accession>
<comment type="caution">
    <text evidence="6">The sequence shown here is derived from an EMBL/GenBank/DDBJ whole genome shotgun (WGS) entry which is preliminary data.</text>
</comment>
<reference evidence="6 7" key="2">
    <citation type="submission" date="2019-09" db="EMBL/GenBank/DDBJ databases">
        <authorList>
            <person name="Jin C."/>
        </authorList>
    </citation>
    <scope>NUCLEOTIDE SEQUENCE [LARGE SCALE GENOMIC DNA]</scope>
    <source>
        <strain evidence="6 7">BN140041</strain>
    </source>
</reference>
<feature type="region of interest" description="Disordered" evidence="3">
    <location>
        <begin position="198"/>
        <end position="217"/>
    </location>
</feature>
<dbReference type="AlphaFoldDB" id="A0A5B1LUG5"/>
<keyword evidence="7" id="KW-1185">Reference proteome</keyword>